<dbReference type="Gene3D" id="3.30.70.420">
    <property type="entry name" value="Hydroxymethylglutaryl-CoA reductase, class I/II, NAD/NADP-binding domain"/>
    <property type="match status" value="1"/>
</dbReference>
<dbReference type="SUPFAM" id="SSF55035">
    <property type="entry name" value="NAD-binding domain of HMG-CoA reductase"/>
    <property type="match status" value="1"/>
</dbReference>
<evidence type="ECO:0000313" key="4">
    <source>
        <dbReference type="EMBL" id="QFI14782.1"/>
    </source>
</evidence>
<dbReference type="EMBL" id="CP044535">
    <property type="protein sequence ID" value="QFI14782.1"/>
    <property type="molecule type" value="Genomic_DNA"/>
</dbReference>
<dbReference type="PRINTS" id="PR00071">
    <property type="entry name" value="HMGCOARDTASE"/>
</dbReference>
<dbReference type="PANTHER" id="PTHR10572:SF24">
    <property type="entry name" value="3-HYDROXY-3-METHYLGLUTARYL-COENZYME A REDUCTASE"/>
    <property type="match status" value="1"/>
</dbReference>
<comment type="catalytic activity">
    <reaction evidence="3">
        <text>(R)-mevalonate + 2 NAD(+) + CoA = (3S)-3-hydroxy-3-methylglutaryl-CoA + 2 NADH + 2 H(+)</text>
        <dbReference type="Rhea" id="RHEA:14833"/>
        <dbReference type="ChEBI" id="CHEBI:15378"/>
        <dbReference type="ChEBI" id="CHEBI:36464"/>
        <dbReference type="ChEBI" id="CHEBI:43074"/>
        <dbReference type="ChEBI" id="CHEBI:57287"/>
        <dbReference type="ChEBI" id="CHEBI:57540"/>
        <dbReference type="ChEBI" id="CHEBI:57945"/>
        <dbReference type="EC" id="1.1.1.88"/>
    </reaction>
</comment>
<protein>
    <recommendedName>
        <fullName evidence="3">3-hydroxy-3-methylglutaryl coenzyme A reductase</fullName>
        <shortName evidence="3">HMG-CoA reductase</shortName>
        <ecNumber evidence="3">1.1.1.88</ecNumber>
    </recommendedName>
</protein>
<comment type="similarity">
    <text evidence="1 3">Belongs to the HMG-CoA reductase family.</text>
</comment>
<dbReference type="AlphaFoldDB" id="A0A5J6WES9"/>
<dbReference type="Gene3D" id="1.10.8.660">
    <property type="match status" value="1"/>
</dbReference>
<dbReference type="GO" id="GO:0015936">
    <property type="term" value="P:coenzyme A metabolic process"/>
    <property type="evidence" value="ECO:0007669"/>
    <property type="project" value="InterPro"/>
</dbReference>
<dbReference type="InterPro" id="IPR009029">
    <property type="entry name" value="HMG_CoA_Rdtase_sub-bd_dom_sf"/>
</dbReference>
<reference evidence="4 5" key="2">
    <citation type="journal article" date="2020" name="Int. J. Syst. Evol. Microbiol.">
        <title>Borrelia maritima sp. nov., a novel species of the Borrelia burgdorferi sensu lato complex, occupying a basal position to North American species.</title>
        <authorList>
            <person name="Margos G."/>
            <person name="Fedorova N."/>
            <person name="Becker N.S."/>
            <person name="Kleinjan J.E."/>
            <person name="Marosevic D."/>
            <person name="Krebs S."/>
            <person name="Hui L."/>
            <person name="Fingerle V."/>
            <person name="Lane R.S."/>
        </authorList>
    </citation>
    <scope>NUCLEOTIDE SEQUENCE [LARGE SCALE GENOMIC DNA]</scope>
    <source>
        <strain evidence="4 5">CA690</strain>
    </source>
</reference>
<name>A0A5J6WES9_9SPIR</name>
<organism evidence="4 5">
    <name type="scientific">Borrelia maritima</name>
    <dbReference type="NCBI Taxonomy" id="2761123"/>
    <lineage>
        <taxon>Bacteria</taxon>
        <taxon>Pseudomonadati</taxon>
        <taxon>Spirochaetota</taxon>
        <taxon>Spirochaetia</taxon>
        <taxon>Spirochaetales</taxon>
        <taxon>Borreliaceae</taxon>
        <taxon>Borrelia</taxon>
    </lineage>
</organism>
<keyword evidence="3" id="KW-0520">NAD</keyword>
<sequence>MSLEFLSSFMKLSKNFRHKSILEKRQEIKSFLGLSFKDFFYNNVNEDFLFNIIENYIGYLSFPIGIVKNLKINGTYYSLPIATEESSVVAALNFAAKILKNADLSYSLGEVLGISQIYIKSGKDLSKILIHLGDKIKTWIEPLLINMNQRGGGFRRLSTRYIEELGIQKLNLYVDTCDAMGANLLNSIAERVAEYIFLEFGYECVLKVLSNDIGEFTVKARFILDFDHLLSSKDDSWNLAKKIELISSIGFYEEERAVTNNKGIMNGITGVCLATFNDTRALEASVHRFASKSGKYLPLSKFYTIDNALVGEIELPLQVGVKGGATSFNEASILSFKIMNVNSKSEFIGILSCVGLASNFAALRALALNGIQKGHMRLHVNKIFYLLETKYNISDFEKDKLLLEMKKMNIYSFDFAFKILKKIRLENESKVQG</sequence>
<dbReference type="PANTHER" id="PTHR10572">
    <property type="entry name" value="3-HYDROXY-3-METHYLGLUTARYL-COENZYME A REDUCTASE"/>
    <property type="match status" value="1"/>
</dbReference>
<dbReference type="UniPathway" id="UPA00257">
    <property type="reaction ID" value="UER00367"/>
</dbReference>
<dbReference type="InterPro" id="IPR002202">
    <property type="entry name" value="HMG_CoA_Rdtase"/>
</dbReference>
<evidence type="ECO:0000256" key="3">
    <source>
        <dbReference type="RuleBase" id="RU361219"/>
    </source>
</evidence>
<dbReference type="NCBIfam" id="TIGR00532">
    <property type="entry name" value="HMG_CoA_R_NAD"/>
    <property type="match status" value="1"/>
</dbReference>
<dbReference type="Proteomes" id="UP000326393">
    <property type="component" value="Chromosome"/>
</dbReference>
<dbReference type="GO" id="GO:0004420">
    <property type="term" value="F:hydroxymethylglutaryl-CoA reductase (NADPH) activity"/>
    <property type="evidence" value="ECO:0007669"/>
    <property type="project" value="InterPro"/>
</dbReference>
<dbReference type="KEGG" id="bmat:DB723_03450"/>
<dbReference type="Pfam" id="PF00368">
    <property type="entry name" value="HMG-CoA_red"/>
    <property type="match status" value="1"/>
</dbReference>
<evidence type="ECO:0000256" key="2">
    <source>
        <dbReference type="ARBA" id="ARBA00023002"/>
    </source>
</evidence>
<evidence type="ECO:0000313" key="5">
    <source>
        <dbReference type="Proteomes" id="UP000326393"/>
    </source>
</evidence>
<dbReference type="SUPFAM" id="SSF56542">
    <property type="entry name" value="Substrate-binding domain of HMG-CoA reductase"/>
    <property type="match status" value="1"/>
</dbReference>
<keyword evidence="2 3" id="KW-0560">Oxidoreductase</keyword>
<dbReference type="InterPro" id="IPR023074">
    <property type="entry name" value="HMG_CoA_Rdtase_cat_sf"/>
</dbReference>
<dbReference type="EC" id="1.1.1.88" evidence="3"/>
<proteinExistence type="inferred from homology"/>
<comment type="pathway">
    <text evidence="3">Metabolic intermediate metabolism; (R)-mevalonate degradation; (S)-3-hydroxy-3-methylglutaryl-CoA from (R)-mevalonate: step 1/1.</text>
</comment>
<dbReference type="InterPro" id="IPR004553">
    <property type="entry name" value="HMG_CoA_Rdtase_bac-typ"/>
</dbReference>
<accession>A0A5J6WES9</accession>
<dbReference type="GO" id="GO:0140643">
    <property type="term" value="F:hydroxymethylglutaryl-CoA reductase (NADH) activity"/>
    <property type="evidence" value="ECO:0007669"/>
    <property type="project" value="UniProtKB-EC"/>
</dbReference>
<dbReference type="PROSITE" id="PS50065">
    <property type="entry name" value="HMG_COA_REDUCTASE_4"/>
    <property type="match status" value="1"/>
</dbReference>
<reference evidence="5" key="1">
    <citation type="submission" date="2019-10" db="EMBL/GenBank/DDBJ databases">
        <title>Borrelia maritima sp. nov., a novel species of the Borrelia burgdorferi sensu lato complex, occupies a basal position to North American species.</title>
        <authorList>
            <person name="Margos G."/>
            <person name="Fedorova N."/>
            <person name="Becker N.S."/>
            <person name="Kleinjan J.E."/>
            <person name="Marosevic D."/>
            <person name="Krebs S."/>
            <person name="Hui L."/>
            <person name="Fingerle V."/>
            <person name="Lane R.S."/>
        </authorList>
    </citation>
    <scope>NUCLEOTIDE SEQUENCE [LARGE SCALE GENOMIC DNA]</scope>
    <source>
        <strain evidence="5">CA690</strain>
    </source>
</reference>
<dbReference type="Gene3D" id="3.90.770.10">
    <property type="entry name" value="3-hydroxy-3-methylglutaryl-coenzyme A Reductase, Chain A, domain 2"/>
    <property type="match status" value="2"/>
</dbReference>
<gene>
    <name evidence="4" type="ORF">DB723_03450</name>
</gene>
<evidence type="ECO:0000256" key="1">
    <source>
        <dbReference type="ARBA" id="ARBA00007661"/>
    </source>
</evidence>
<dbReference type="InterPro" id="IPR009023">
    <property type="entry name" value="HMG_CoA_Rdtase_NAD(P)-bd_sf"/>
</dbReference>
<keyword evidence="5" id="KW-1185">Reference proteome</keyword>
<dbReference type="OrthoDB" id="9764892at2"/>